<protein>
    <recommendedName>
        <fullName evidence="10">GPI inositol-deacylase</fullName>
    </recommendedName>
</protein>
<dbReference type="InterPro" id="IPR029058">
    <property type="entry name" value="AB_hydrolase_fold"/>
</dbReference>
<evidence type="ECO:0000256" key="1">
    <source>
        <dbReference type="ARBA" id="ARBA00004173"/>
    </source>
</evidence>
<dbReference type="GO" id="GO:0016020">
    <property type="term" value="C:membrane"/>
    <property type="evidence" value="ECO:0007669"/>
    <property type="project" value="UniProtKB-SubCell"/>
</dbReference>
<evidence type="ECO:0008006" key="10">
    <source>
        <dbReference type="Google" id="ProtNLM"/>
    </source>
</evidence>
<reference evidence="8" key="1">
    <citation type="submission" date="2023-06" db="EMBL/GenBank/DDBJ databases">
        <title>Genome-scale phylogeny and comparative genomics of the fungal order Sordariales.</title>
        <authorList>
            <consortium name="Lawrence Berkeley National Laboratory"/>
            <person name="Hensen N."/>
            <person name="Bonometti L."/>
            <person name="Westerberg I."/>
            <person name="Brannstrom I.O."/>
            <person name="Guillou S."/>
            <person name="Cros-Aarteil S."/>
            <person name="Calhoun S."/>
            <person name="Haridas S."/>
            <person name="Kuo A."/>
            <person name="Mondo S."/>
            <person name="Pangilinan J."/>
            <person name="Riley R."/>
            <person name="Labutti K."/>
            <person name="Andreopoulos B."/>
            <person name="Lipzen A."/>
            <person name="Chen C."/>
            <person name="Yanf M."/>
            <person name="Daum C."/>
            <person name="Ng V."/>
            <person name="Clum A."/>
            <person name="Steindorff A."/>
            <person name="Ohm R."/>
            <person name="Martin F."/>
            <person name="Silar P."/>
            <person name="Natvig D."/>
            <person name="Lalanne C."/>
            <person name="Gautier V."/>
            <person name="Ament-Velasquez S.L."/>
            <person name="Kruys A."/>
            <person name="Hutchinson M.I."/>
            <person name="Powell A.J."/>
            <person name="Barry K."/>
            <person name="Miller A.N."/>
            <person name="Grigoriev I.V."/>
            <person name="Debuchy R."/>
            <person name="Gladieux P."/>
            <person name="Thoren M.H."/>
            <person name="Johannesson H."/>
        </authorList>
    </citation>
    <scope>NUCLEOTIDE SEQUENCE</scope>
    <source>
        <strain evidence="8">SMH2532-1</strain>
    </source>
</reference>
<organism evidence="8 9">
    <name type="scientific">Cercophora newfieldiana</name>
    <dbReference type="NCBI Taxonomy" id="92897"/>
    <lineage>
        <taxon>Eukaryota</taxon>
        <taxon>Fungi</taxon>
        <taxon>Dikarya</taxon>
        <taxon>Ascomycota</taxon>
        <taxon>Pezizomycotina</taxon>
        <taxon>Sordariomycetes</taxon>
        <taxon>Sordariomycetidae</taxon>
        <taxon>Sordariales</taxon>
        <taxon>Lasiosphaeriaceae</taxon>
        <taxon>Cercophora</taxon>
    </lineage>
</organism>
<evidence type="ECO:0000256" key="7">
    <source>
        <dbReference type="SAM" id="MobiDB-lite"/>
    </source>
</evidence>
<dbReference type="SUPFAM" id="SSF52540">
    <property type="entry name" value="P-loop containing nucleoside triphosphate hydrolases"/>
    <property type="match status" value="1"/>
</dbReference>
<name>A0AA40CMD9_9PEZI</name>
<dbReference type="Gene3D" id="3.40.50.1820">
    <property type="entry name" value="alpha/beta hydrolase"/>
    <property type="match status" value="1"/>
</dbReference>
<dbReference type="PANTHER" id="PTHR48182:SF2">
    <property type="entry name" value="PROTEIN SERAC1"/>
    <property type="match status" value="1"/>
</dbReference>
<dbReference type="Gene3D" id="1.25.40.10">
    <property type="entry name" value="Tetratricopeptide repeat domain"/>
    <property type="match status" value="1"/>
</dbReference>
<feature type="compositionally biased region" description="Polar residues" evidence="7">
    <location>
        <begin position="1112"/>
        <end position="1129"/>
    </location>
</feature>
<proteinExistence type="predicted"/>
<dbReference type="Gene3D" id="3.40.50.300">
    <property type="entry name" value="P-loop containing nucleotide triphosphate hydrolases"/>
    <property type="match status" value="1"/>
</dbReference>
<dbReference type="SUPFAM" id="SSF53474">
    <property type="entry name" value="alpha/beta-Hydrolases"/>
    <property type="match status" value="1"/>
</dbReference>
<feature type="region of interest" description="Disordered" evidence="7">
    <location>
        <begin position="1111"/>
        <end position="1138"/>
    </location>
</feature>
<dbReference type="SUPFAM" id="SSF48452">
    <property type="entry name" value="TPR-like"/>
    <property type="match status" value="1"/>
</dbReference>
<evidence type="ECO:0000256" key="3">
    <source>
        <dbReference type="ARBA" id="ARBA00004370"/>
    </source>
</evidence>
<evidence type="ECO:0000256" key="4">
    <source>
        <dbReference type="ARBA" id="ARBA00022824"/>
    </source>
</evidence>
<dbReference type="GO" id="GO:0005739">
    <property type="term" value="C:mitochondrion"/>
    <property type="evidence" value="ECO:0007669"/>
    <property type="project" value="UniProtKB-SubCell"/>
</dbReference>
<evidence type="ECO:0000256" key="6">
    <source>
        <dbReference type="ARBA" id="ARBA00023136"/>
    </source>
</evidence>
<evidence type="ECO:0000256" key="5">
    <source>
        <dbReference type="ARBA" id="ARBA00023128"/>
    </source>
</evidence>
<evidence type="ECO:0000256" key="2">
    <source>
        <dbReference type="ARBA" id="ARBA00004240"/>
    </source>
</evidence>
<dbReference type="InterPro" id="IPR011990">
    <property type="entry name" value="TPR-like_helical_dom_sf"/>
</dbReference>
<sequence length="1180" mass="134418">MSSLPGNYGLVLRAPSSELVLSSPVQADIVFVHCINGDPSRTWVARDGDGPHDWTADSGFLPTMLPLCRIYTFRWNASVVHYNSDADINNVASALLWQLDLVRQLPEEKHRKLIFVAHSLGGLLVQRALTLDDRVQGRKLIQDSTVGIVFLGTPHGGSQLANIFKRVMFFADSPRPLFDLLSVGSVELNRITTKFKEYSAKRPDLGIVSFGEDLRTKRFHAFRVKVVPLDRARLELENEVFEEAIGKDHHTIARFANPKDVLFLRIVHHLRRFTNKLVPSVAHHPPAQRERIFEIPGCAEKFVGRKKCLAKLHSFLAGSERDKHVAVHGQRGVGKSEIVLRYLLDHGHEYDTVKYFDASSEQILRTQMEGFYDTLGQRNDPSLRKAGITDHNKCDAVLRWFQQEKSCLLVYDNCDAANGFDLHHYIPPPTSPVHRIVIGPNIHNNALSNFDVEVGPMTKEDATNMFITLAALPDLSELDTIYVSQIVEELDRTPFYISFGARYLREMQYGPLQMLQDIHTQKNNMRLKSSQLVMGDGSAMWSIAYERIKRQESSLKLLILFSFLHGLDIRSLLLQRFWTDRTRWNDNGEKEVRTALQDGVDADIIRLFHDRVQFEKALRPLLNATFLQRQQTGSNTSIQIQPLVQQFVIRGLSEEDRLRWLMTVIRLVSHAIPEEPCLEDKNFEVHWSVIINHVFHCLGALQIMGAPPAALADVQGPLVFMLLCSVGRSDKDRGLLSYVDSLIRYRSDIWQRCLATKWRAYFEFNRGDKIGAERLIAVVHEEVSHRTGSAPMTSARNNAAIGDLVLHRAQCLFWQRNYPLAAEILRLWRPIRPDAPSRLEARIHRQLRSAVCKNLVYLGRFDDATRDLEAMLATANPSGPLEELDEFNWAAVTLGELYCKQEKYDQALELIEPRVARFLAENRRLEFISSDFRLILCEALLQTGRYDTFDQQLRGLETDLLHPGQRGKPRVAAQLASVGRLRARSFYLRGRWPQALDAWRRLLLSEGVVEGSILEEGWADVKDGVGLRYSVAEAVISLAVAYWRVDDGERARVYWGIVTSQPSSLVHPAESIDYSDWLDFMKSEFARLEDDFKQQRSRGWLWSWLSRDRPSAQRSAPSETDPEANNNVQGLGLDDGRVGQGRGQVLDYGLLEQDFTTDMARVETYASCPDCENCHCDLKP</sequence>
<dbReference type="Proteomes" id="UP001174936">
    <property type="component" value="Unassembled WGS sequence"/>
</dbReference>
<accession>A0AA40CMD9</accession>
<comment type="caution">
    <text evidence="8">The sequence shown here is derived from an EMBL/GenBank/DDBJ whole genome shotgun (WGS) entry which is preliminary data.</text>
</comment>
<evidence type="ECO:0000313" key="9">
    <source>
        <dbReference type="Proteomes" id="UP001174936"/>
    </source>
</evidence>
<dbReference type="GO" id="GO:0005783">
    <property type="term" value="C:endoplasmic reticulum"/>
    <property type="evidence" value="ECO:0007669"/>
    <property type="project" value="UniProtKB-SubCell"/>
</dbReference>
<dbReference type="EMBL" id="JAULSV010000005">
    <property type="protein sequence ID" value="KAK0643747.1"/>
    <property type="molecule type" value="Genomic_DNA"/>
</dbReference>
<keyword evidence="4" id="KW-0256">Endoplasmic reticulum</keyword>
<dbReference type="AlphaFoldDB" id="A0AA40CMD9"/>
<gene>
    <name evidence="8" type="ORF">B0T16DRAFT_459858</name>
</gene>
<keyword evidence="9" id="KW-1185">Reference proteome</keyword>
<dbReference type="PANTHER" id="PTHR48182">
    <property type="entry name" value="PROTEIN SERAC1"/>
    <property type="match status" value="1"/>
</dbReference>
<dbReference type="InterPro" id="IPR027417">
    <property type="entry name" value="P-loop_NTPase"/>
</dbReference>
<comment type="subcellular location">
    <subcellularLocation>
        <location evidence="2">Endoplasmic reticulum</location>
    </subcellularLocation>
    <subcellularLocation>
        <location evidence="3">Membrane</location>
    </subcellularLocation>
    <subcellularLocation>
        <location evidence="1">Mitochondrion</location>
    </subcellularLocation>
</comment>
<evidence type="ECO:0000313" key="8">
    <source>
        <dbReference type="EMBL" id="KAK0643747.1"/>
    </source>
</evidence>
<keyword evidence="5" id="KW-0496">Mitochondrion</keyword>
<dbReference type="InterPro" id="IPR052374">
    <property type="entry name" value="SERAC1"/>
</dbReference>
<keyword evidence="6" id="KW-0472">Membrane</keyword>